<comment type="caution">
    <text evidence="1">The sequence shown here is derived from an EMBL/GenBank/DDBJ whole genome shotgun (WGS) entry which is preliminary data.</text>
</comment>
<name>A0A6G1DM59_9ORYZ</name>
<dbReference type="EMBL" id="SPHZ02000006">
    <property type="protein sequence ID" value="KAF0913526.1"/>
    <property type="molecule type" value="Genomic_DNA"/>
</dbReference>
<gene>
    <name evidence="1" type="ORF">E2562_023267</name>
</gene>
<protein>
    <submittedName>
        <fullName evidence="1">Uncharacterized protein</fullName>
    </submittedName>
</protein>
<accession>A0A6G1DM59</accession>
<dbReference type="Proteomes" id="UP000479710">
    <property type="component" value="Unassembled WGS sequence"/>
</dbReference>
<evidence type="ECO:0000313" key="1">
    <source>
        <dbReference type="EMBL" id="KAF0913526.1"/>
    </source>
</evidence>
<evidence type="ECO:0000313" key="2">
    <source>
        <dbReference type="Proteomes" id="UP000479710"/>
    </source>
</evidence>
<dbReference type="AlphaFoldDB" id="A0A6G1DM59"/>
<organism evidence="1 2">
    <name type="scientific">Oryza meyeriana var. granulata</name>
    <dbReference type="NCBI Taxonomy" id="110450"/>
    <lineage>
        <taxon>Eukaryota</taxon>
        <taxon>Viridiplantae</taxon>
        <taxon>Streptophyta</taxon>
        <taxon>Embryophyta</taxon>
        <taxon>Tracheophyta</taxon>
        <taxon>Spermatophyta</taxon>
        <taxon>Magnoliopsida</taxon>
        <taxon>Liliopsida</taxon>
        <taxon>Poales</taxon>
        <taxon>Poaceae</taxon>
        <taxon>BOP clade</taxon>
        <taxon>Oryzoideae</taxon>
        <taxon>Oryzeae</taxon>
        <taxon>Oryzinae</taxon>
        <taxon>Oryza</taxon>
        <taxon>Oryza meyeriana</taxon>
    </lineage>
</organism>
<sequence>MDPVEVEAKEQPPDKDNIAEAYVETNPAGHFIRVEPIGVGILELMLGINVCGDSAFYIHAFSTCSVNGQCI</sequence>
<proteinExistence type="predicted"/>
<reference evidence="1 2" key="1">
    <citation type="submission" date="2019-11" db="EMBL/GenBank/DDBJ databases">
        <title>Whole genome sequence of Oryza granulata.</title>
        <authorList>
            <person name="Li W."/>
        </authorList>
    </citation>
    <scope>NUCLEOTIDE SEQUENCE [LARGE SCALE GENOMIC DNA]</scope>
    <source>
        <strain evidence="2">cv. Menghai</strain>
        <tissue evidence="1">Leaf</tissue>
    </source>
</reference>
<keyword evidence="2" id="KW-1185">Reference proteome</keyword>